<dbReference type="Gene3D" id="3.40.50.720">
    <property type="entry name" value="NAD(P)-binding Rossmann-like Domain"/>
    <property type="match status" value="1"/>
</dbReference>
<evidence type="ECO:0000313" key="1">
    <source>
        <dbReference type="EMBL" id="KAK7425775.1"/>
    </source>
</evidence>
<proteinExistence type="predicted"/>
<name>A0ABR1HWZ0_9HYPO</name>
<reference evidence="1 2" key="1">
    <citation type="journal article" date="2025" name="Microbiol. Resour. Announc.">
        <title>Draft genome sequences for Neonectria magnoliae and Neonectria punicea, canker pathogens of Liriodendron tulipifera and Acer saccharum in West Virginia.</title>
        <authorList>
            <person name="Petronek H.M."/>
            <person name="Kasson M.T."/>
            <person name="Metheny A.M."/>
            <person name="Stauder C.M."/>
            <person name="Lovett B."/>
            <person name="Lynch S.C."/>
            <person name="Garnas J.R."/>
            <person name="Kasson L.R."/>
            <person name="Stajich J.E."/>
        </authorList>
    </citation>
    <scope>NUCLEOTIDE SEQUENCE [LARGE SCALE GENOMIC DNA]</scope>
    <source>
        <strain evidence="1 2">NRRL 64651</strain>
    </source>
</reference>
<gene>
    <name evidence="1" type="ORF">QQZ08_007751</name>
</gene>
<comment type="caution">
    <text evidence="1">The sequence shown here is derived from an EMBL/GenBank/DDBJ whole genome shotgun (WGS) entry which is preliminary data.</text>
</comment>
<dbReference type="EMBL" id="JAZAVK010000076">
    <property type="protein sequence ID" value="KAK7425775.1"/>
    <property type="molecule type" value="Genomic_DNA"/>
</dbReference>
<accession>A0ABR1HWZ0</accession>
<protein>
    <submittedName>
        <fullName evidence="1">Uncharacterized protein</fullName>
    </submittedName>
</protein>
<organism evidence="1 2">
    <name type="scientific">Neonectria magnoliae</name>
    <dbReference type="NCBI Taxonomy" id="2732573"/>
    <lineage>
        <taxon>Eukaryota</taxon>
        <taxon>Fungi</taxon>
        <taxon>Dikarya</taxon>
        <taxon>Ascomycota</taxon>
        <taxon>Pezizomycotina</taxon>
        <taxon>Sordariomycetes</taxon>
        <taxon>Hypocreomycetidae</taxon>
        <taxon>Hypocreales</taxon>
        <taxon>Nectriaceae</taxon>
        <taxon>Neonectria</taxon>
    </lineage>
</organism>
<keyword evidence="2" id="KW-1185">Reference proteome</keyword>
<sequence length="115" mass="13012">MPSASIPFSGMHALIQASFYLASDKILTREELEKATSLDWTKILNSFFLDYFGMPKVKPYLQSTTVVLDITHNTAGIPGSSNVPMVSTHSFDVAKYTARLLDLEKWEKEFYSIRD</sequence>
<dbReference type="Gene3D" id="3.90.25.10">
    <property type="entry name" value="UDP-galactose 4-epimerase, domain 1"/>
    <property type="match status" value="1"/>
</dbReference>
<dbReference type="Proteomes" id="UP001498421">
    <property type="component" value="Unassembled WGS sequence"/>
</dbReference>
<evidence type="ECO:0000313" key="2">
    <source>
        <dbReference type="Proteomes" id="UP001498421"/>
    </source>
</evidence>